<protein>
    <recommendedName>
        <fullName evidence="4">Methyltransferase</fullName>
    </recommendedName>
</protein>
<dbReference type="InParanoid" id="A0A507B7W4"/>
<dbReference type="GeneID" id="41972546"/>
<dbReference type="InterPro" id="IPR044053">
    <property type="entry name" value="AsaB-like"/>
</dbReference>
<evidence type="ECO:0008006" key="4">
    <source>
        <dbReference type="Google" id="ProtNLM"/>
    </source>
</evidence>
<dbReference type="OrthoDB" id="412788at2759"/>
<dbReference type="NCBIfam" id="NF041278">
    <property type="entry name" value="CmcJ_NvfI_EfuI"/>
    <property type="match status" value="1"/>
</dbReference>
<dbReference type="Proteomes" id="UP000319257">
    <property type="component" value="Unassembled WGS sequence"/>
</dbReference>
<evidence type="ECO:0000313" key="3">
    <source>
        <dbReference type="Proteomes" id="UP000319257"/>
    </source>
</evidence>
<name>A0A507B7W4_9PEZI</name>
<reference evidence="2 3" key="1">
    <citation type="submission" date="2019-06" db="EMBL/GenBank/DDBJ databases">
        <title>Draft genome sequence of the filamentous fungus Phialemoniopsis curvata isolated from diesel fuel.</title>
        <authorList>
            <person name="Varaljay V.A."/>
            <person name="Lyon W.J."/>
            <person name="Crouch A.L."/>
            <person name="Drake C.E."/>
            <person name="Hollomon J.M."/>
            <person name="Nadeau L.J."/>
            <person name="Nunn H.S."/>
            <person name="Stevenson B.S."/>
            <person name="Bojanowski C.L."/>
            <person name="Crookes-Goodson W.J."/>
        </authorList>
    </citation>
    <scope>NUCLEOTIDE SEQUENCE [LARGE SCALE GENOMIC DNA]</scope>
    <source>
        <strain evidence="2 3">D216</strain>
    </source>
</reference>
<keyword evidence="3" id="KW-1185">Reference proteome</keyword>
<dbReference type="EMBL" id="SKBQ01000026">
    <property type="protein sequence ID" value="TPX14704.1"/>
    <property type="molecule type" value="Genomic_DNA"/>
</dbReference>
<evidence type="ECO:0000256" key="1">
    <source>
        <dbReference type="ARBA" id="ARBA00023604"/>
    </source>
</evidence>
<dbReference type="PANTHER" id="PTHR34598:SF3">
    <property type="entry name" value="OXIDOREDUCTASE AN1597"/>
    <property type="match status" value="1"/>
</dbReference>
<proteinExistence type="inferred from homology"/>
<gene>
    <name evidence="2" type="ORF">E0L32_005099</name>
</gene>
<sequence>MAAVATHSAVAPDSMGFEAGSTDGQDGIRTVDAVMHYYDDPGDGSPPMPVRIGANTVTNERPMVAVPKTITDIRGREGDYNLDNCGFQFIKHETATACREDGYHDEEIIKTEYFRECEQILKDVTGATRAFVFDHRVRRGPSDWHKLGENNASKRGPLHRAHVDQSYFGAELAVRRDFPDEADELMKKRWQIINVWRPIKTIRKDPLAVADSRSVPDADLVAARIIYPREEKESWTILPGGSHRWYYLREQRPDEVLLIKCFDSDEAVARRAPHSAFVDPAHEGDEPRESIEARALVFHG</sequence>
<accession>A0A507B7W4</accession>
<dbReference type="STRING" id="1093900.A0A507B7W4"/>
<dbReference type="RefSeq" id="XP_030996415.1">
    <property type="nucleotide sequence ID" value="XM_031139584.1"/>
</dbReference>
<dbReference type="PANTHER" id="PTHR34598">
    <property type="entry name" value="BLL6449 PROTEIN"/>
    <property type="match status" value="1"/>
</dbReference>
<comment type="caution">
    <text evidence="2">The sequence shown here is derived from an EMBL/GenBank/DDBJ whole genome shotgun (WGS) entry which is preliminary data.</text>
</comment>
<evidence type="ECO:0000313" key="2">
    <source>
        <dbReference type="EMBL" id="TPX14704.1"/>
    </source>
</evidence>
<organism evidence="2 3">
    <name type="scientific">Thyridium curvatum</name>
    <dbReference type="NCBI Taxonomy" id="1093900"/>
    <lineage>
        <taxon>Eukaryota</taxon>
        <taxon>Fungi</taxon>
        <taxon>Dikarya</taxon>
        <taxon>Ascomycota</taxon>
        <taxon>Pezizomycotina</taxon>
        <taxon>Sordariomycetes</taxon>
        <taxon>Sordariomycetidae</taxon>
        <taxon>Thyridiales</taxon>
        <taxon>Thyridiaceae</taxon>
        <taxon>Thyridium</taxon>
    </lineage>
</organism>
<dbReference type="AlphaFoldDB" id="A0A507B7W4"/>
<dbReference type="GO" id="GO:0016491">
    <property type="term" value="F:oxidoreductase activity"/>
    <property type="evidence" value="ECO:0007669"/>
    <property type="project" value="InterPro"/>
</dbReference>
<comment type="similarity">
    <text evidence="1">Belongs to the asaB hydroxylase/desaturase family.</text>
</comment>